<evidence type="ECO:0000256" key="8">
    <source>
        <dbReference type="SAM" id="Phobius"/>
    </source>
</evidence>
<keyword evidence="6 8" id="KW-0472">Membrane</keyword>
<evidence type="ECO:0000256" key="1">
    <source>
        <dbReference type="ARBA" id="ARBA00004141"/>
    </source>
</evidence>
<protein>
    <recommendedName>
        <fullName evidence="9">Lycopene cyclase domain-containing protein</fullName>
    </recommendedName>
</protein>
<evidence type="ECO:0000256" key="6">
    <source>
        <dbReference type="ARBA" id="ARBA00023136"/>
    </source>
</evidence>
<accession>A0A1F7INN4</accession>
<feature type="transmembrane region" description="Helical" evidence="8">
    <location>
        <begin position="70"/>
        <end position="88"/>
    </location>
</feature>
<dbReference type="EMBL" id="MGAI01000018">
    <property type="protein sequence ID" value="OGK44957.1"/>
    <property type="molecule type" value="Genomic_DNA"/>
</dbReference>
<evidence type="ECO:0000256" key="2">
    <source>
        <dbReference type="ARBA" id="ARBA00004829"/>
    </source>
</evidence>
<evidence type="ECO:0000256" key="7">
    <source>
        <dbReference type="ARBA" id="ARBA00023235"/>
    </source>
</evidence>
<evidence type="ECO:0000259" key="9">
    <source>
        <dbReference type="Pfam" id="PF18916"/>
    </source>
</evidence>
<evidence type="ECO:0000256" key="3">
    <source>
        <dbReference type="ARBA" id="ARBA00022692"/>
    </source>
</evidence>
<feature type="transmembrane region" description="Helical" evidence="8">
    <location>
        <begin position="161"/>
        <end position="181"/>
    </location>
</feature>
<evidence type="ECO:0000313" key="10">
    <source>
        <dbReference type="EMBL" id="OGK44957.1"/>
    </source>
</evidence>
<feature type="transmembrane region" description="Helical" evidence="8">
    <location>
        <begin position="6"/>
        <end position="24"/>
    </location>
</feature>
<dbReference type="GO" id="GO:0045436">
    <property type="term" value="F:lycopene beta cyclase activity"/>
    <property type="evidence" value="ECO:0007669"/>
    <property type="project" value="UniProtKB-ARBA"/>
</dbReference>
<evidence type="ECO:0000313" key="11">
    <source>
        <dbReference type="Proteomes" id="UP000178040"/>
    </source>
</evidence>
<reference evidence="10 11" key="1">
    <citation type="journal article" date="2016" name="Nat. Commun.">
        <title>Thousands of microbial genomes shed light on interconnected biogeochemical processes in an aquifer system.</title>
        <authorList>
            <person name="Anantharaman K."/>
            <person name="Brown C.T."/>
            <person name="Hug L.A."/>
            <person name="Sharon I."/>
            <person name="Castelle C.J."/>
            <person name="Probst A.J."/>
            <person name="Thomas B.C."/>
            <person name="Singh A."/>
            <person name="Wilkins M.J."/>
            <person name="Karaoz U."/>
            <person name="Brodie E.L."/>
            <person name="Williams K.H."/>
            <person name="Hubbard S.S."/>
            <person name="Banfield J.F."/>
        </authorList>
    </citation>
    <scope>NUCLEOTIDE SEQUENCE [LARGE SCALE GENOMIC DNA]</scope>
</reference>
<evidence type="ECO:0000256" key="4">
    <source>
        <dbReference type="ARBA" id="ARBA00022746"/>
    </source>
</evidence>
<keyword evidence="4" id="KW-0125">Carotenoid biosynthesis</keyword>
<comment type="caution">
    <text evidence="10">The sequence shown here is derived from an EMBL/GenBank/DDBJ whole genome shotgun (WGS) entry which is preliminary data.</text>
</comment>
<evidence type="ECO:0000256" key="5">
    <source>
        <dbReference type="ARBA" id="ARBA00022989"/>
    </source>
</evidence>
<dbReference type="InterPro" id="IPR017825">
    <property type="entry name" value="Lycopene_cyclase_dom"/>
</dbReference>
<keyword evidence="7" id="KW-0413">Isomerase</keyword>
<sequence>MEKYIYLFGCILLLSIWIFIFLLRKDLRKKMIEISVFGGVFGPIAEIWYFADYWRPPSLLGIAKVSLEDFLFGFATVGICASLYYFIFNKKQKNKTRSISIFEFLFNPRLILFVAAIIFLMIILNNLLKINSIFASSFIFLISSFYIMLKRKDLIKVSLTTSLFLPILILPIYHLILNLIITPDFFEKYWLLNNTVWDIKVLGNIPVTELIWYFAAGAFFSILYEFVIDL</sequence>
<keyword evidence="3 8" id="KW-0812">Transmembrane</keyword>
<dbReference type="AlphaFoldDB" id="A0A1F7INN4"/>
<comment type="subcellular location">
    <subcellularLocation>
        <location evidence="1">Membrane</location>
        <topology evidence="1">Multi-pass membrane protein</topology>
    </subcellularLocation>
</comment>
<dbReference type="Pfam" id="PF18916">
    <property type="entry name" value="Lycopene_cyc"/>
    <property type="match status" value="1"/>
</dbReference>
<proteinExistence type="predicted"/>
<dbReference type="GO" id="GO:0016117">
    <property type="term" value="P:carotenoid biosynthetic process"/>
    <property type="evidence" value="ECO:0007669"/>
    <property type="project" value="UniProtKB-KW"/>
</dbReference>
<dbReference type="Proteomes" id="UP000178040">
    <property type="component" value="Unassembled WGS sequence"/>
</dbReference>
<feature type="domain" description="Lycopene cyclase" evidence="9">
    <location>
        <begin position="133"/>
        <end position="226"/>
    </location>
</feature>
<feature type="transmembrane region" description="Helical" evidence="8">
    <location>
        <begin position="100"/>
        <end position="124"/>
    </location>
</feature>
<dbReference type="GO" id="GO:0016020">
    <property type="term" value="C:membrane"/>
    <property type="evidence" value="ECO:0007669"/>
    <property type="project" value="UniProtKB-SubCell"/>
</dbReference>
<feature type="transmembrane region" description="Helical" evidence="8">
    <location>
        <begin position="31"/>
        <end position="50"/>
    </location>
</feature>
<organism evidence="10 11">
    <name type="scientific">Candidatus Roizmanbacteria bacterium RIFCSPLOWO2_01_FULL_37_16</name>
    <dbReference type="NCBI Taxonomy" id="1802058"/>
    <lineage>
        <taxon>Bacteria</taxon>
        <taxon>Candidatus Roizmaniibacteriota</taxon>
    </lineage>
</organism>
<feature type="transmembrane region" description="Helical" evidence="8">
    <location>
        <begin position="130"/>
        <end position="149"/>
    </location>
</feature>
<keyword evidence="5 8" id="KW-1133">Transmembrane helix</keyword>
<dbReference type="GO" id="GO:0016872">
    <property type="term" value="F:intramolecular lyase activity"/>
    <property type="evidence" value="ECO:0007669"/>
    <property type="project" value="InterPro"/>
</dbReference>
<gene>
    <name evidence="10" type="ORF">A3B40_04195</name>
</gene>
<name>A0A1F7INN4_9BACT</name>
<comment type="pathway">
    <text evidence="2">Carotenoid biosynthesis.</text>
</comment>
<feature type="transmembrane region" description="Helical" evidence="8">
    <location>
        <begin position="210"/>
        <end position="228"/>
    </location>
</feature>